<evidence type="ECO:0000313" key="10">
    <source>
        <dbReference type="EMBL" id="TJY66576.1"/>
    </source>
</evidence>
<dbReference type="Gene3D" id="2.40.170.20">
    <property type="entry name" value="TonB-dependent receptor, beta-barrel domain"/>
    <property type="match status" value="1"/>
</dbReference>
<accession>A0A4U0H4T3</accession>
<dbReference type="InterPro" id="IPR012910">
    <property type="entry name" value="Plug_dom"/>
</dbReference>
<dbReference type="EMBL" id="SUKA01000002">
    <property type="protein sequence ID" value="TJY66576.1"/>
    <property type="molecule type" value="Genomic_DNA"/>
</dbReference>
<evidence type="ECO:0000259" key="9">
    <source>
        <dbReference type="SMART" id="SM00965"/>
    </source>
</evidence>
<evidence type="ECO:0000256" key="3">
    <source>
        <dbReference type="ARBA" id="ARBA00022452"/>
    </source>
</evidence>
<dbReference type="GO" id="GO:0044718">
    <property type="term" value="P:siderophore transmembrane transport"/>
    <property type="evidence" value="ECO:0007669"/>
    <property type="project" value="TreeGrafter"/>
</dbReference>
<dbReference type="SMART" id="SM00965">
    <property type="entry name" value="STN"/>
    <property type="match status" value="1"/>
</dbReference>
<dbReference type="PANTHER" id="PTHR30069">
    <property type="entry name" value="TONB-DEPENDENT OUTER MEMBRANE RECEPTOR"/>
    <property type="match status" value="1"/>
</dbReference>
<keyword evidence="6 8" id="KW-0472">Membrane</keyword>
<dbReference type="GO" id="GO:0015344">
    <property type="term" value="F:siderophore uptake transmembrane transporter activity"/>
    <property type="evidence" value="ECO:0007669"/>
    <property type="project" value="TreeGrafter"/>
</dbReference>
<dbReference type="InterPro" id="IPR037066">
    <property type="entry name" value="Plug_dom_sf"/>
</dbReference>
<evidence type="ECO:0000256" key="5">
    <source>
        <dbReference type="ARBA" id="ARBA00022729"/>
    </source>
</evidence>
<dbReference type="Pfam" id="PF07660">
    <property type="entry name" value="STN"/>
    <property type="match status" value="1"/>
</dbReference>
<dbReference type="InterPro" id="IPR023996">
    <property type="entry name" value="TonB-dep_OMP_SusC/RagA"/>
</dbReference>
<dbReference type="PANTHER" id="PTHR30069:SF29">
    <property type="entry name" value="HEMOGLOBIN AND HEMOGLOBIN-HAPTOGLOBIN-BINDING PROTEIN 1-RELATED"/>
    <property type="match status" value="1"/>
</dbReference>
<sequence>MKLILAFTLLSINIALCDHSYAQRTMLSLSLEDKRVADVLGEIEKKSEFQFFYNNELVDVERHVSVKVRRKPVFNILDELFSRSDITYTVVNKDVILTPKNRLPGIRAQLVQQLHTVSGLVTDENTGVPMQGVSVLLKGQSGVTVTDPEGKYAITVPDEGATLIFVFMGYTPREEAVGERRRIDVVLSGKTMEMEEVVAIGYGTVKRTNLGGAVGSIDRRTFEARPVRNAANALQGAIPGLTVIRTSGAPGSSPTIRVRDVASINQGSPLVLIDGAEGDLNQINPADIENISVLKDGTAAIYGARAASGVILVTTRSAHRNQDRRITFDAFQSVKTPAMLRQAANLYQHAEMALEIRDGSFPIEYTQEELQFIQEGSDQVLPASSWGRWSGYPKFYKDQDWNDMIIGNGSLQNYNLGLSGGGEKHTYLVSLGHTVEQGLPKFGTDNDKRYFVRAKSTIDLSQNLQYDFNLSYEAANRNYSSAIEHGQNIWELIYKTRSWAPLRNPAGNFYTFEGFDNPAQVLEEGGMSERLSGNFTFNNQLTWKVFKDLNLVGRAVVRKFDEDRYIMQKMLYSYNWDNVNHRVSRNPNSAERNYAKTLYRNFTLYADYKKTLGQHDIGVMVGTAHESSDYDTFLARRINFDQQAIMPLRLGSPEDQVAEGSGNQWTINSFFSRVNYAFAGKYLFEATLRADGSSRFDPSTRWGFFPGVNFAWRASEEPFLKNLDIFDDLKFRASYGEVGNQTGIGYYDYIERVAIATDYYPFGSGLRGQMARQDNMVSLSRTWETVVSQNLGADFTLLRGRLFGSFDYFWKVNKDMLIPITYPSMLGMAAPATNSGRLEVKGWEASLGWRDQAEELSYSVRANVGDARNTVASRIGNNLIGIGLNDTPLGYPMSSYFGYKFDGIIQNEQQLADYRTRFPNEGTIQTEVTIGDAMYKDLDGDGRLTALGDGSEGAGDAVYLGNTNPRYTFGLNLNASYKGFDLSGFVQGVGSRTIVLSGEASMPFYQPWFQSAEYWYGKTWTPERTDSQYPAITMTGKRNYNYQVSTNTTHNVAYIRLKNVQLGYTIPSSIAQRMKIEKIRFFFSGEDLFEIHNAPGGWDPEEGGGYVSYPFARNYALGVSLVF</sequence>
<name>A0A4U0H4T3_9SPHI</name>
<dbReference type="InterPro" id="IPR023997">
    <property type="entry name" value="TonB-dep_OMP_SusC/RagA_CS"/>
</dbReference>
<dbReference type="SUPFAM" id="SSF56935">
    <property type="entry name" value="Porins"/>
    <property type="match status" value="1"/>
</dbReference>
<keyword evidence="7 8" id="KW-0998">Cell outer membrane</keyword>
<evidence type="ECO:0000256" key="4">
    <source>
        <dbReference type="ARBA" id="ARBA00022692"/>
    </source>
</evidence>
<gene>
    <name evidence="10" type="ORF">FAZ19_06540</name>
</gene>
<dbReference type="Pfam" id="PF13715">
    <property type="entry name" value="CarbopepD_reg_2"/>
    <property type="match status" value="1"/>
</dbReference>
<evidence type="ECO:0000256" key="2">
    <source>
        <dbReference type="ARBA" id="ARBA00022448"/>
    </source>
</evidence>
<protein>
    <submittedName>
        <fullName evidence="10">TonB-dependent receptor</fullName>
    </submittedName>
</protein>
<dbReference type="InterPro" id="IPR008969">
    <property type="entry name" value="CarboxyPept-like_regulatory"/>
</dbReference>
<keyword evidence="11" id="KW-1185">Reference proteome</keyword>
<dbReference type="Pfam" id="PF07715">
    <property type="entry name" value="Plug"/>
    <property type="match status" value="1"/>
</dbReference>
<dbReference type="PROSITE" id="PS52016">
    <property type="entry name" value="TONB_DEPENDENT_REC_3"/>
    <property type="match status" value="1"/>
</dbReference>
<keyword evidence="4 8" id="KW-0812">Transmembrane</keyword>
<dbReference type="OrthoDB" id="9768177at2"/>
<dbReference type="RefSeq" id="WP_136819925.1">
    <property type="nucleotide sequence ID" value="NZ_BMJX01000002.1"/>
</dbReference>
<keyword evidence="5" id="KW-0732">Signal</keyword>
<keyword evidence="2 8" id="KW-0813">Transport</keyword>
<dbReference type="Gene3D" id="2.170.130.10">
    <property type="entry name" value="TonB-dependent receptor, plug domain"/>
    <property type="match status" value="1"/>
</dbReference>
<dbReference type="NCBIfam" id="TIGR04057">
    <property type="entry name" value="SusC_RagA_signa"/>
    <property type="match status" value="1"/>
</dbReference>
<keyword evidence="10" id="KW-0675">Receptor</keyword>
<comment type="caution">
    <text evidence="10">The sequence shown here is derived from an EMBL/GenBank/DDBJ whole genome shotgun (WGS) entry which is preliminary data.</text>
</comment>
<organism evidence="10 11">
    <name type="scientific">Sphingobacterium alkalisoli</name>
    <dbReference type="NCBI Taxonomy" id="1874115"/>
    <lineage>
        <taxon>Bacteria</taxon>
        <taxon>Pseudomonadati</taxon>
        <taxon>Bacteroidota</taxon>
        <taxon>Sphingobacteriia</taxon>
        <taxon>Sphingobacteriales</taxon>
        <taxon>Sphingobacteriaceae</taxon>
        <taxon>Sphingobacterium</taxon>
    </lineage>
</organism>
<comment type="similarity">
    <text evidence="8">Belongs to the TonB-dependent receptor family.</text>
</comment>
<comment type="subcellular location">
    <subcellularLocation>
        <location evidence="1 8">Cell outer membrane</location>
        <topology evidence="1 8">Multi-pass membrane protein</topology>
    </subcellularLocation>
</comment>
<reference evidence="10 11" key="1">
    <citation type="submission" date="2019-04" db="EMBL/GenBank/DDBJ databases">
        <title>Sphingobacterium olei sp. nov., isolated from oil-contaminated soil.</title>
        <authorList>
            <person name="Liu B."/>
        </authorList>
    </citation>
    <scope>NUCLEOTIDE SEQUENCE [LARGE SCALE GENOMIC DNA]</scope>
    <source>
        <strain evidence="10 11">Y3L14</strain>
    </source>
</reference>
<dbReference type="AlphaFoldDB" id="A0A4U0H4T3"/>
<dbReference type="Proteomes" id="UP000309872">
    <property type="component" value="Unassembled WGS sequence"/>
</dbReference>
<dbReference type="InterPro" id="IPR036942">
    <property type="entry name" value="Beta-barrel_TonB_sf"/>
</dbReference>
<dbReference type="GO" id="GO:0009279">
    <property type="term" value="C:cell outer membrane"/>
    <property type="evidence" value="ECO:0007669"/>
    <property type="project" value="UniProtKB-SubCell"/>
</dbReference>
<evidence type="ECO:0000256" key="8">
    <source>
        <dbReference type="PROSITE-ProRule" id="PRU01360"/>
    </source>
</evidence>
<dbReference type="NCBIfam" id="TIGR04056">
    <property type="entry name" value="OMP_RagA_SusC"/>
    <property type="match status" value="1"/>
</dbReference>
<proteinExistence type="inferred from homology"/>
<dbReference type="SUPFAM" id="SSF49464">
    <property type="entry name" value="Carboxypeptidase regulatory domain-like"/>
    <property type="match status" value="1"/>
</dbReference>
<feature type="domain" description="Secretin/TonB short N-terminal" evidence="9">
    <location>
        <begin position="49"/>
        <end position="100"/>
    </location>
</feature>
<evidence type="ECO:0000256" key="6">
    <source>
        <dbReference type="ARBA" id="ARBA00023136"/>
    </source>
</evidence>
<keyword evidence="3 8" id="KW-1134">Transmembrane beta strand</keyword>
<dbReference type="InterPro" id="IPR011662">
    <property type="entry name" value="Secretin/TonB_short_N"/>
</dbReference>
<dbReference type="Gene3D" id="2.60.40.1120">
    <property type="entry name" value="Carboxypeptidase-like, regulatory domain"/>
    <property type="match status" value="1"/>
</dbReference>
<evidence type="ECO:0000256" key="1">
    <source>
        <dbReference type="ARBA" id="ARBA00004571"/>
    </source>
</evidence>
<evidence type="ECO:0000313" key="11">
    <source>
        <dbReference type="Proteomes" id="UP000309872"/>
    </source>
</evidence>
<evidence type="ECO:0000256" key="7">
    <source>
        <dbReference type="ARBA" id="ARBA00023237"/>
    </source>
</evidence>
<dbReference type="InterPro" id="IPR039426">
    <property type="entry name" value="TonB-dep_rcpt-like"/>
</dbReference>